<dbReference type="WBParaSite" id="PS1159_v2.g19619.t1">
    <property type="protein sequence ID" value="PS1159_v2.g19619.t1"/>
    <property type="gene ID" value="PS1159_v2.g19619"/>
</dbReference>
<organism evidence="1 2">
    <name type="scientific">Panagrolaimus sp. PS1159</name>
    <dbReference type="NCBI Taxonomy" id="55785"/>
    <lineage>
        <taxon>Eukaryota</taxon>
        <taxon>Metazoa</taxon>
        <taxon>Ecdysozoa</taxon>
        <taxon>Nematoda</taxon>
        <taxon>Chromadorea</taxon>
        <taxon>Rhabditida</taxon>
        <taxon>Tylenchina</taxon>
        <taxon>Panagrolaimomorpha</taxon>
        <taxon>Panagrolaimoidea</taxon>
        <taxon>Panagrolaimidae</taxon>
        <taxon>Panagrolaimus</taxon>
    </lineage>
</organism>
<accession>A0AC35FPZ6</accession>
<sequence length="364" mass="40427">MPFPAEYGAKPYQFIPSPNDNYTLASEGPLARSSNAANEITSICFDSSHELFWTGNASGRVSGFTADAMKQIFSFNESRSYIQNLDVYDDIVITVTSNSVSGFQRSGHAFFRAHLPCFQDLKCIHRPSTNQNTVFIGGKQNDLVIFDLESQTDVKIISDENSSASQIRSNHSNIFCSNDKGVITIRSHNGEKLSEIQAHYGPITGFDICDNKLVTAGCTIKSGYNDPFGTPRGDPFLKVYDLRYMTAMQPISTPFPPQHVFFADSLNTGKIVLTSHFGRVWTTNINNNSSTHFIHELPIYSHIQHAALSSSHQTLAVVDNQQCGHIYSMYSPVRGCYGVVNYNSRSLTSSSYQPYDGYYDGMNS</sequence>
<evidence type="ECO:0000313" key="1">
    <source>
        <dbReference type="Proteomes" id="UP000887580"/>
    </source>
</evidence>
<protein>
    <submittedName>
        <fullName evidence="2">Uncharacterized protein</fullName>
    </submittedName>
</protein>
<name>A0AC35FPZ6_9BILA</name>
<proteinExistence type="predicted"/>
<reference evidence="2" key="1">
    <citation type="submission" date="2022-11" db="UniProtKB">
        <authorList>
            <consortium name="WormBaseParasite"/>
        </authorList>
    </citation>
    <scope>IDENTIFICATION</scope>
</reference>
<evidence type="ECO:0000313" key="2">
    <source>
        <dbReference type="WBParaSite" id="PS1159_v2.g19619.t1"/>
    </source>
</evidence>
<dbReference type="Proteomes" id="UP000887580">
    <property type="component" value="Unplaced"/>
</dbReference>